<evidence type="ECO:0000313" key="2">
    <source>
        <dbReference type="Proteomes" id="UP000000683"/>
    </source>
</evidence>
<dbReference type="EMBL" id="CP002339">
    <property type="protein sequence ID" value="AEF02792.1"/>
    <property type="molecule type" value="Genomic_DNA"/>
</dbReference>
<dbReference type="AlphaFoldDB" id="F5ZCP3"/>
<sequence length="45" mass="5001">MLTALLKKESEFKQLEMQNAGVAVLIKSALLKLFKILKKPAVNTT</sequence>
<evidence type="ECO:0000313" key="1">
    <source>
        <dbReference type="EMBL" id="AEF02792.1"/>
    </source>
</evidence>
<gene>
    <name evidence="1" type="ordered locus">ambt_06275</name>
</gene>
<dbReference type="Proteomes" id="UP000000683">
    <property type="component" value="Chromosome"/>
</dbReference>
<keyword evidence="2" id="KW-1185">Reference proteome</keyword>
<proteinExistence type="predicted"/>
<dbReference type="KEGG" id="alt:ambt_06275"/>
<name>F5ZCP3_ALTNA</name>
<protein>
    <submittedName>
        <fullName evidence="1">Uncharacterized protein</fullName>
    </submittedName>
</protein>
<reference evidence="1 2" key="1">
    <citation type="journal article" date="2011" name="J. Bacteriol.">
        <title>Complete genome sequence of the polycyclic aromatic hydrocarbon-degrading bacterium Alteromonas sp. strain SN2.</title>
        <authorList>
            <person name="Jin H.M."/>
            <person name="Jeong H."/>
            <person name="Moon E.J."/>
            <person name="Math R.K."/>
            <person name="Lee K."/>
            <person name="Kim H.J."/>
            <person name="Jeon C.O."/>
            <person name="Oh T.K."/>
            <person name="Kim J.F."/>
        </authorList>
    </citation>
    <scope>NUCLEOTIDE SEQUENCE [LARGE SCALE GENOMIC DNA]</scope>
    <source>
        <strain evidence="2">JCM 17741 / KACC 18427 / KCTC 11700BP / SN2</strain>
    </source>
</reference>
<dbReference type="HOGENOM" id="CLU_3195298_0_0_6"/>
<accession>F5ZCP3</accession>
<organism evidence="1 2">
    <name type="scientific">Alteromonas naphthalenivorans</name>
    <dbReference type="NCBI Taxonomy" id="715451"/>
    <lineage>
        <taxon>Bacteria</taxon>
        <taxon>Pseudomonadati</taxon>
        <taxon>Pseudomonadota</taxon>
        <taxon>Gammaproteobacteria</taxon>
        <taxon>Alteromonadales</taxon>
        <taxon>Alteromonadaceae</taxon>
        <taxon>Alteromonas/Salinimonas group</taxon>
        <taxon>Alteromonas</taxon>
    </lineage>
</organism>